<feature type="compositionally biased region" description="Low complexity" evidence="1">
    <location>
        <begin position="399"/>
        <end position="415"/>
    </location>
</feature>
<gene>
    <name evidence="2" type="ORF">PHYBOEH_009418</name>
</gene>
<proteinExistence type="predicted"/>
<dbReference type="InterPro" id="IPR052727">
    <property type="entry name" value="Rab4/Rab5_effector"/>
</dbReference>
<evidence type="ECO:0000313" key="3">
    <source>
        <dbReference type="Proteomes" id="UP000693981"/>
    </source>
</evidence>
<protein>
    <recommendedName>
        <fullName evidence="4">FYVE-type domain-containing protein</fullName>
    </recommendedName>
</protein>
<dbReference type="OrthoDB" id="114858at2759"/>
<feature type="region of interest" description="Disordered" evidence="1">
    <location>
        <begin position="383"/>
        <end position="457"/>
    </location>
</feature>
<feature type="compositionally biased region" description="Low complexity" evidence="1">
    <location>
        <begin position="557"/>
        <end position="582"/>
    </location>
</feature>
<dbReference type="Proteomes" id="UP000693981">
    <property type="component" value="Unassembled WGS sequence"/>
</dbReference>
<evidence type="ECO:0000256" key="1">
    <source>
        <dbReference type="SAM" id="MobiDB-lite"/>
    </source>
</evidence>
<evidence type="ECO:0000313" key="2">
    <source>
        <dbReference type="EMBL" id="KAG7384554.1"/>
    </source>
</evidence>
<name>A0A8T1VY99_9STRA</name>
<dbReference type="EMBL" id="JAGDFL010000593">
    <property type="protein sequence ID" value="KAG7384554.1"/>
    <property type="molecule type" value="Genomic_DNA"/>
</dbReference>
<feature type="compositionally biased region" description="Basic and acidic residues" evidence="1">
    <location>
        <begin position="421"/>
        <end position="436"/>
    </location>
</feature>
<feature type="compositionally biased region" description="Polar residues" evidence="1">
    <location>
        <begin position="583"/>
        <end position="592"/>
    </location>
</feature>
<feature type="region of interest" description="Disordered" evidence="1">
    <location>
        <begin position="554"/>
        <end position="592"/>
    </location>
</feature>
<dbReference type="PANTHER" id="PTHR13510">
    <property type="entry name" value="FYVE-FINGER-CONTAINING RAB5 EFFECTOR PROTEIN RABENOSYN-5-RELATED"/>
    <property type="match status" value="1"/>
</dbReference>
<accession>A0A8T1VY99</accession>
<evidence type="ECO:0008006" key="4">
    <source>
        <dbReference type="Google" id="ProtNLM"/>
    </source>
</evidence>
<sequence length="633" mass="70182">MAMSSIFPLPRAQLPEVAFTKHEQRALKRMIRRMLKHTVQEFNRYAYDKGGAIDASRWKSVGSKDDLRVFRERESGTMSAALAPALDKTEVLPHGSTVAPLAAPGILMTGFARGKIENAMDVLTTKTQEELMLMLSFMFHEDVVDCAVLNTMESATETDPFHFLGVKYVVRKAAALKHRDSVYLEYTGYTETSRGERLGYHLMHSIELPKYPDLAAFNSVRTLQSVRYLYRQQSDDIVEVFMQGSLDLSGTVVKSAFANDSIFSMTALLACAEAKRLTQMRNAHQLTQEQRKQEANWAALALECNMCRQKKKLFGGASIAACGVCSGFTCSRCRSDKKVFKMNNDGVLGKFLKLSVCKLCILAANKALSQLQEPQKYIVMSEQIHQDHEASRERRRRGTSSTASSESRSRSGSSSTLSACSDDHIPAQRTLRRDRLGSGPSTPSGVNTTNFQECPVAPMSPMGMRTQNRGHHPVYADNDPQIELQLQHYGPRFNVVKSSTEQAHRIQHFGNTSGQRIQQQLALRKQSPTVLEPSDTVQGRMQAMTVSTRRVNGLRRTASTGSSATSALTASSSSGSCTASSSYPTASNYPTAPTSQNDLFARMVELNRVAESTYNTTQRNNAYLSQQLRAARK</sequence>
<organism evidence="2 3">
    <name type="scientific">Phytophthora boehmeriae</name>
    <dbReference type="NCBI Taxonomy" id="109152"/>
    <lineage>
        <taxon>Eukaryota</taxon>
        <taxon>Sar</taxon>
        <taxon>Stramenopiles</taxon>
        <taxon>Oomycota</taxon>
        <taxon>Peronosporomycetes</taxon>
        <taxon>Peronosporales</taxon>
        <taxon>Peronosporaceae</taxon>
        <taxon>Phytophthora</taxon>
    </lineage>
</organism>
<keyword evidence="3" id="KW-1185">Reference proteome</keyword>
<dbReference type="PANTHER" id="PTHR13510:SF44">
    <property type="entry name" value="RABENOSYN-5"/>
    <property type="match status" value="1"/>
</dbReference>
<feature type="compositionally biased region" description="Polar residues" evidence="1">
    <location>
        <begin position="439"/>
        <end position="452"/>
    </location>
</feature>
<reference evidence="2" key="1">
    <citation type="submission" date="2021-02" db="EMBL/GenBank/DDBJ databases">
        <authorList>
            <person name="Palmer J.M."/>
        </authorList>
    </citation>
    <scope>NUCLEOTIDE SEQUENCE</scope>
    <source>
        <strain evidence="2">SCRP23</strain>
    </source>
</reference>
<dbReference type="AlphaFoldDB" id="A0A8T1VY99"/>
<comment type="caution">
    <text evidence="2">The sequence shown here is derived from an EMBL/GenBank/DDBJ whole genome shotgun (WGS) entry which is preliminary data.</text>
</comment>